<proteinExistence type="predicted"/>
<organism evidence="1 2">
    <name type="scientific">Aegilops tauschii subsp. strangulata</name>
    <name type="common">Goatgrass</name>
    <dbReference type="NCBI Taxonomy" id="200361"/>
    <lineage>
        <taxon>Eukaryota</taxon>
        <taxon>Viridiplantae</taxon>
        <taxon>Streptophyta</taxon>
        <taxon>Embryophyta</taxon>
        <taxon>Tracheophyta</taxon>
        <taxon>Spermatophyta</taxon>
        <taxon>Magnoliopsida</taxon>
        <taxon>Liliopsida</taxon>
        <taxon>Poales</taxon>
        <taxon>Poaceae</taxon>
        <taxon>BOP clade</taxon>
        <taxon>Pooideae</taxon>
        <taxon>Triticodae</taxon>
        <taxon>Triticeae</taxon>
        <taxon>Triticinae</taxon>
        <taxon>Aegilops</taxon>
    </lineage>
</organism>
<dbReference type="Gramene" id="AET4Gv20651000.10">
    <property type="protein sequence ID" value="AET4Gv20651000.10"/>
    <property type="gene ID" value="AET4Gv20651000"/>
</dbReference>
<protein>
    <submittedName>
        <fullName evidence="1">Uncharacterized protein</fullName>
    </submittedName>
</protein>
<reference evidence="1" key="4">
    <citation type="submission" date="2019-03" db="UniProtKB">
        <authorList>
            <consortium name="EnsemblPlants"/>
        </authorList>
    </citation>
    <scope>IDENTIFICATION</scope>
</reference>
<dbReference type="EnsemblPlants" id="AET4Gv20651000.10">
    <property type="protein sequence ID" value="AET4Gv20651000.10"/>
    <property type="gene ID" value="AET4Gv20651000"/>
</dbReference>
<keyword evidence="2" id="KW-1185">Reference proteome</keyword>
<name>A0A453IRE7_AEGTS</name>
<reference evidence="2" key="1">
    <citation type="journal article" date="2014" name="Science">
        <title>Ancient hybridizations among the ancestral genomes of bread wheat.</title>
        <authorList>
            <consortium name="International Wheat Genome Sequencing Consortium,"/>
            <person name="Marcussen T."/>
            <person name="Sandve S.R."/>
            <person name="Heier L."/>
            <person name="Spannagl M."/>
            <person name="Pfeifer M."/>
            <person name="Jakobsen K.S."/>
            <person name="Wulff B.B."/>
            <person name="Steuernagel B."/>
            <person name="Mayer K.F."/>
            <person name="Olsen O.A."/>
        </authorList>
    </citation>
    <scope>NUCLEOTIDE SEQUENCE [LARGE SCALE GENOMIC DNA]</scope>
    <source>
        <strain evidence="2">cv. AL8/78</strain>
    </source>
</reference>
<sequence length="80" mass="8489">CLSPVPSPAVAAVGRAVEEVCSALNKHADVVAELFGRVSTELCGGFGPAVDSFVGFFHAVVWKDQQFDSARFHCLLIPVD</sequence>
<accession>A0A453IRE7</accession>
<evidence type="ECO:0000313" key="2">
    <source>
        <dbReference type="Proteomes" id="UP000015105"/>
    </source>
</evidence>
<dbReference type="Proteomes" id="UP000015105">
    <property type="component" value="Chromosome 4D"/>
</dbReference>
<reference evidence="2" key="2">
    <citation type="journal article" date="2017" name="Nat. Plants">
        <title>The Aegilops tauschii genome reveals multiple impacts of transposons.</title>
        <authorList>
            <person name="Zhao G."/>
            <person name="Zou C."/>
            <person name="Li K."/>
            <person name="Wang K."/>
            <person name="Li T."/>
            <person name="Gao L."/>
            <person name="Zhang X."/>
            <person name="Wang H."/>
            <person name="Yang Z."/>
            <person name="Liu X."/>
            <person name="Jiang W."/>
            <person name="Mao L."/>
            <person name="Kong X."/>
            <person name="Jiao Y."/>
            <person name="Jia J."/>
        </authorList>
    </citation>
    <scope>NUCLEOTIDE SEQUENCE [LARGE SCALE GENOMIC DNA]</scope>
    <source>
        <strain evidence="2">cv. AL8/78</strain>
    </source>
</reference>
<reference evidence="1" key="5">
    <citation type="journal article" date="2021" name="G3 (Bethesda)">
        <title>Aegilops tauschii genome assembly Aet v5.0 features greater sequence contiguity and improved annotation.</title>
        <authorList>
            <person name="Wang L."/>
            <person name="Zhu T."/>
            <person name="Rodriguez J.C."/>
            <person name="Deal K.R."/>
            <person name="Dubcovsky J."/>
            <person name="McGuire P.E."/>
            <person name="Lux T."/>
            <person name="Spannagl M."/>
            <person name="Mayer K.F.X."/>
            <person name="Baldrich P."/>
            <person name="Meyers B.C."/>
            <person name="Huo N."/>
            <person name="Gu Y.Q."/>
            <person name="Zhou H."/>
            <person name="Devos K.M."/>
            <person name="Bennetzen J.L."/>
            <person name="Unver T."/>
            <person name="Budak H."/>
            <person name="Gulick P.J."/>
            <person name="Galiba G."/>
            <person name="Kalapos B."/>
            <person name="Nelson D.R."/>
            <person name="Li P."/>
            <person name="You F.M."/>
            <person name="Luo M.C."/>
            <person name="Dvorak J."/>
        </authorList>
    </citation>
    <scope>NUCLEOTIDE SEQUENCE [LARGE SCALE GENOMIC DNA]</scope>
    <source>
        <strain evidence="1">cv. AL8/78</strain>
    </source>
</reference>
<reference evidence="1" key="3">
    <citation type="journal article" date="2017" name="Nature">
        <title>Genome sequence of the progenitor of the wheat D genome Aegilops tauschii.</title>
        <authorList>
            <person name="Luo M.C."/>
            <person name="Gu Y.Q."/>
            <person name="Puiu D."/>
            <person name="Wang H."/>
            <person name="Twardziok S.O."/>
            <person name="Deal K.R."/>
            <person name="Huo N."/>
            <person name="Zhu T."/>
            <person name="Wang L."/>
            <person name="Wang Y."/>
            <person name="McGuire P.E."/>
            <person name="Liu S."/>
            <person name="Long H."/>
            <person name="Ramasamy R.K."/>
            <person name="Rodriguez J.C."/>
            <person name="Van S.L."/>
            <person name="Yuan L."/>
            <person name="Wang Z."/>
            <person name="Xia Z."/>
            <person name="Xiao L."/>
            <person name="Anderson O.D."/>
            <person name="Ouyang S."/>
            <person name="Liang Y."/>
            <person name="Zimin A.V."/>
            <person name="Pertea G."/>
            <person name="Qi P."/>
            <person name="Bennetzen J.L."/>
            <person name="Dai X."/>
            <person name="Dawson M.W."/>
            <person name="Muller H.G."/>
            <person name="Kugler K."/>
            <person name="Rivarola-Duarte L."/>
            <person name="Spannagl M."/>
            <person name="Mayer K.F.X."/>
            <person name="Lu F.H."/>
            <person name="Bevan M.W."/>
            <person name="Leroy P."/>
            <person name="Li P."/>
            <person name="You F.M."/>
            <person name="Sun Q."/>
            <person name="Liu Z."/>
            <person name="Lyons E."/>
            <person name="Wicker T."/>
            <person name="Salzberg S.L."/>
            <person name="Devos K.M."/>
            <person name="Dvorak J."/>
        </authorList>
    </citation>
    <scope>NUCLEOTIDE SEQUENCE [LARGE SCALE GENOMIC DNA]</scope>
    <source>
        <strain evidence="1">cv. AL8/78</strain>
    </source>
</reference>
<evidence type="ECO:0000313" key="1">
    <source>
        <dbReference type="EnsemblPlants" id="AET4Gv20651000.10"/>
    </source>
</evidence>
<dbReference type="AlphaFoldDB" id="A0A453IRE7"/>